<evidence type="ECO:0000256" key="7">
    <source>
        <dbReference type="ARBA" id="ARBA00023235"/>
    </source>
</evidence>
<feature type="site" description="Could be important to modulate the pK values of the two catalytic cysteine residues" evidence="9">
    <location>
        <position position="217"/>
    </location>
</feature>
<dbReference type="FunFam" id="3.10.310.10:FF:000004">
    <property type="entry name" value="Diaminopimelate epimerase"/>
    <property type="match status" value="1"/>
</dbReference>
<evidence type="ECO:0000256" key="3">
    <source>
        <dbReference type="ARBA" id="ARBA00013080"/>
    </source>
</evidence>
<evidence type="ECO:0000256" key="10">
    <source>
        <dbReference type="PROSITE-ProRule" id="PRU10125"/>
    </source>
</evidence>
<dbReference type="GO" id="GO:0008837">
    <property type="term" value="F:diaminopimelate epimerase activity"/>
    <property type="evidence" value="ECO:0007669"/>
    <property type="project" value="UniProtKB-UniRule"/>
</dbReference>
<keyword evidence="7 9" id="KW-0413">Isomerase</keyword>
<dbReference type="UniPathway" id="UPA00034">
    <property type="reaction ID" value="UER00025"/>
</dbReference>
<dbReference type="AlphaFoldDB" id="A0A2W0H849"/>
<evidence type="ECO:0000313" key="12">
    <source>
        <dbReference type="Proteomes" id="UP000248066"/>
    </source>
</evidence>
<sequence>MKIPFTKMHGLGNNYIYINEFETALPEEQLPALAVELADQYRGIGSDGMILIGPSDSADVRMRIFNNDGSEAKNCGNGLRCVAKYAFERGLAGEKTTMTIETKSGNVSAEVHVKENQVRGVTVNMGKPVLKRSLIPMTGSEQDQVVDEKFEISGETLRVTAVSMGNPHAVFFVNRIEEAPLTVLGPAIEKDRRFPDWVNAEFVEVVSKTELNFRVWERGSGITQACGTGACAAAVAAVLNGRSDRNEDITVHLAGGDLTIRWDEEGEVWMTGPAEVICDGVYIPRENR</sequence>
<feature type="binding site" evidence="9">
    <location>
        <position position="166"/>
    </location>
    <ligand>
        <name>substrate</name>
    </ligand>
</feature>
<feature type="active site" evidence="10">
    <location>
        <position position="75"/>
    </location>
</feature>
<feature type="binding site" evidence="9">
    <location>
        <position position="13"/>
    </location>
    <ligand>
        <name>substrate</name>
    </ligand>
</feature>
<accession>A0A2W0H849</accession>
<comment type="subunit">
    <text evidence="9">Homodimer.</text>
</comment>
<dbReference type="NCBIfam" id="TIGR00652">
    <property type="entry name" value="DapF"/>
    <property type="match status" value="1"/>
</dbReference>
<dbReference type="RefSeq" id="WP_110521006.1">
    <property type="nucleotide sequence ID" value="NZ_PDOF01000003.1"/>
</dbReference>
<feature type="active site" description="Proton acceptor" evidence="9">
    <location>
        <position position="226"/>
    </location>
</feature>
<evidence type="ECO:0000313" key="11">
    <source>
        <dbReference type="EMBL" id="PYZ96270.1"/>
    </source>
</evidence>
<feature type="active site" description="Proton donor" evidence="9">
    <location>
        <position position="75"/>
    </location>
</feature>
<feature type="binding site" evidence="9">
    <location>
        <position position="199"/>
    </location>
    <ligand>
        <name>substrate</name>
    </ligand>
</feature>
<dbReference type="HAMAP" id="MF_00197">
    <property type="entry name" value="DAP_epimerase"/>
    <property type="match status" value="1"/>
</dbReference>
<feature type="binding site" evidence="9">
    <location>
        <begin position="217"/>
        <end position="218"/>
    </location>
    <ligand>
        <name>substrate</name>
    </ligand>
</feature>
<dbReference type="Pfam" id="PF01678">
    <property type="entry name" value="DAP_epimerase"/>
    <property type="match status" value="2"/>
</dbReference>
<dbReference type="PANTHER" id="PTHR31689:SF0">
    <property type="entry name" value="DIAMINOPIMELATE EPIMERASE"/>
    <property type="match status" value="1"/>
</dbReference>
<keyword evidence="4 9" id="KW-0963">Cytoplasm</keyword>
<comment type="caution">
    <text evidence="9">Lacks conserved residue(s) required for the propagation of feature annotation.</text>
</comment>
<proteinExistence type="inferred from homology"/>
<dbReference type="EC" id="5.1.1.7" evidence="3 9"/>
<feature type="binding site" evidence="9">
    <location>
        <position position="66"/>
    </location>
    <ligand>
        <name>substrate</name>
    </ligand>
</feature>
<evidence type="ECO:0000256" key="9">
    <source>
        <dbReference type="HAMAP-Rule" id="MF_00197"/>
    </source>
</evidence>
<dbReference type="EMBL" id="PDOF01000003">
    <property type="protein sequence ID" value="PYZ96270.1"/>
    <property type="molecule type" value="Genomic_DNA"/>
</dbReference>
<dbReference type="PROSITE" id="PS01326">
    <property type="entry name" value="DAP_EPIMERASE"/>
    <property type="match status" value="1"/>
</dbReference>
<evidence type="ECO:0000256" key="6">
    <source>
        <dbReference type="ARBA" id="ARBA00023154"/>
    </source>
</evidence>
<comment type="catalytic activity">
    <reaction evidence="8 9">
        <text>(2S,6S)-2,6-diaminopimelate = meso-2,6-diaminopimelate</text>
        <dbReference type="Rhea" id="RHEA:15393"/>
        <dbReference type="ChEBI" id="CHEBI:57609"/>
        <dbReference type="ChEBI" id="CHEBI:57791"/>
        <dbReference type="EC" id="5.1.1.7"/>
    </reaction>
</comment>
<evidence type="ECO:0000256" key="8">
    <source>
        <dbReference type="ARBA" id="ARBA00051712"/>
    </source>
</evidence>
<dbReference type="PANTHER" id="PTHR31689">
    <property type="entry name" value="DIAMINOPIMELATE EPIMERASE, CHLOROPLASTIC"/>
    <property type="match status" value="1"/>
</dbReference>
<comment type="subcellular location">
    <subcellularLocation>
        <location evidence="9">Cytoplasm</location>
    </subcellularLocation>
</comment>
<organism evidence="11 12">
    <name type="scientific">Alteribacter lacisalsi</name>
    <dbReference type="NCBI Taxonomy" id="2045244"/>
    <lineage>
        <taxon>Bacteria</taxon>
        <taxon>Bacillati</taxon>
        <taxon>Bacillota</taxon>
        <taxon>Bacilli</taxon>
        <taxon>Bacillales</taxon>
        <taxon>Bacillaceae</taxon>
        <taxon>Alteribacter</taxon>
    </lineage>
</organism>
<name>A0A2W0H849_9BACI</name>
<comment type="similarity">
    <text evidence="2 9">Belongs to the diaminopimelate epimerase family.</text>
</comment>
<reference evidence="11 12" key="1">
    <citation type="submission" date="2017-10" db="EMBL/GenBank/DDBJ databases">
        <title>Bacillus sp. nov., a halophilic bacterium isolated from a Yangshapao Lake.</title>
        <authorList>
            <person name="Wang H."/>
        </authorList>
    </citation>
    <scope>NUCLEOTIDE SEQUENCE [LARGE SCALE GENOMIC DNA]</scope>
    <source>
        <strain evidence="11 12">YSP-3</strain>
    </source>
</reference>
<dbReference type="Gene3D" id="3.10.310.10">
    <property type="entry name" value="Diaminopimelate Epimerase, Chain A, domain 1"/>
    <property type="match status" value="2"/>
</dbReference>
<evidence type="ECO:0000256" key="5">
    <source>
        <dbReference type="ARBA" id="ARBA00022605"/>
    </source>
</evidence>
<feature type="binding site" evidence="9">
    <location>
        <begin position="227"/>
        <end position="228"/>
    </location>
    <ligand>
        <name>substrate</name>
    </ligand>
</feature>
<dbReference type="OrthoDB" id="9805408at2"/>
<dbReference type="InterPro" id="IPR001653">
    <property type="entry name" value="DAP_epimerase_DapF"/>
</dbReference>
<keyword evidence="5 9" id="KW-0028">Amino-acid biosynthesis</keyword>
<dbReference type="SUPFAM" id="SSF54506">
    <property type="entry name" value="Diaminopimelate epimerase-like"/>
    <property type="match status" value="1"/>
</dbReference>
<feature type="site" description="Could be important to modulate the pK values of the two catalytic cysteine residues" evidence="9">
    <location>
        <position position="168"/>
    </location>
</feature>
<comment type="caution">
    <text evidence="11">The sequence shown here is derived from an EMBL/GenBank/DDBJ whole genome shotgun (WGS) entry which is preliminary data.</text>
</comment>
<comment type="pathway">
    <text evidence="1 9">Amino-acid biosynthesis; L-lysine biosynthesis via DAP pathway; DL-2,6-diaminopimelate from LL-2,6-diaminopimelate: step 1/1.</text>
</comment>
<evidence type="ECO:0000256" key="4">
    <source>
        <dbReference type="ARBA" id="ARBA00022490"/>
    </source>
</evidence>
<dbReference type="GO" id="GO:0009089">
    <property type="term" value="P:lysine biosynthetic process via diaminopimelate"/>
    <property type="evidence" value="ECO:0007669"/>
    <property type="project" value="UniProtKB-UniRule"/>
</dbReference>
<gene>
    <name evidence="9" type="primary">dapF</name>
    <name evidence="11" type="ORF">CR205_15150</name>
</gene>
<protein>
    <recommendedName>
        <fullName evidence="3 9">Diaminopimelate epimerase</fullName>
        <shortName evidence="9">DAP epimerase</shortName>
        <ecNumber evidence="3 9">5.1.1.7</ecNumber>
    </recommendedName>
    <alternativeName>
        <fullName evidence="9">PLP-independent amino acid racemase</fullName>
    </alternativeName>
</protein>
<comment type="function">
    <text evidence="9">Catalyzes the stereoinversion of LL-2,6-diaminopimelate (L,L-DAP) to meso-diaminopimelate (meso-DAP), a precursor of L-lysine and an essential component of the bacterial peptidoglycan.</text>
</comment>
<evidence type="ECO:0000256" key="2">
    <source>
        <dbReference type="ARBA" id="ARBA00010219"/>
    </source>
</evidence>
<evidence type="ECO:0000256" key="1">
    <source>
        <dbReference type="ARBA" id="ARBA00005196"/>
    </source>
</evidence>
<keyword evidence="12" id="KW-1185">Reference proteome</keyword>
<keyword evidence="6 9" id="KW-0457">Lysine biosynthesis</keyword>
<dbReference type="Proteomes" id="UP000248066">
    <property type="component" value="Unassembled WGS sequence"/>
</dbReference>
<dbReference type="InterPro" id="IPR018510">
    <property type="entry name" value="DAP_epimerase_AS"/>
</dbReference>
<feature type="binding site" evidence="9">
    <location>
        <begin position="76"/>
        <end position="77"/>
    </location>
    <ligand>
        <name>substrate</name>
    </ligand>
</feature>
<dbReference type="GO" id="GO:0005829">
    <property type="term" value="C:cytosol"/>
    <property type="evidence" value="ECO:0007669"/>
    <property type="project" value="TreeGrafter"/>
</dbReference>